<dbReference type="InterPro" id="IPR022577">
    <property type="entry name" value="TBCD_C"/>
</dbReference>
<evidence type="ECO:0000256" key="2">
    <source>
        <dbReference type="ARBA" id="ARBA00005678"/>
    </source>
</evidence>
<dbReference type="EMBL" id="JAENGY010000622">
    <property type="protein sequence ID" value="KAG6959258.1"/>
    <property type="molecule type" value="Genomic_DNA"/>
</dbReference>
<dbReference type="Pfam" id="PF12612">
    <property type="entry name" value="TFCD_C"/>
    <property type="match status" value="1"/>
</dbReference>
<gene>
    <name evidence="10" type="ORF">JG688_00010152</name>
</gene>
<evidence type="ECO:0000256" key="1">
    <source>
        <dbReference type="ARBA" id="ARBA00004245"/>
    </source>
</evidence>
<keyword evidence="5 7" id="KW-0175">Coiled coil</keyword>
<dbReference type="Pfam" id="PF23579">
    <property type="entry name" value="ARM_TBCD"/>
    <property type="match status" value="1"/>
</dbReference>
<name>A0A8J5IMR8_9STRA</name>
<dbReference type="GO" id="GO:0048487">
    <property type="term" value="F:beta-tubulin binding"/>
    <property type="evidence" value="ECO:0007669"/>
    <property type="project" value="InterPro"/>
</dbReference>
<accession>A0A8J5IMR8</accession>
<dbReference type="PANTHER" id="PTHR12658">
    <property type="entry name" value="BETA-TUBULIN COFACTOR D"/>
    <property type="match status" value="1"/>
</dbReference>
<comment type="similarity">
    <text evidence="2">Belongs to the SF-assemblin family.</text>
</comment>
<dbReference type="GO" id="GO:0005200">
    <property type="term" value="F:structural constituent of cytoskeleton"/>
    <property type="evidence" value="ECO:0007669"/>
    <property type="project" value="InterPro"/>
</dbReference>
<comment type="subcellular location">
    <subcellularLocation>
        <location evidence="1">Cytoplasm</location>
        <location evidence="1">Cytoskeleton</location>
    </subcellularLocation>
</comment>
<dbReference type="GO" id="GO:0005096">
    <property type="term" value="F:GTPase activator activity"/>
    <property type="evidence" value="ECO:0007669"/>
    <property type="project" value="InterPro"/>
</dbReference>
<dbReference type="InterPro" id="IPR033162">
    <property type="entry name" value="TBCD"/>
</dbReference>
<evidence type="ECO:0000256" key="5">
    <source>
        <dbReference type="ARBA" id="ARBA00023054"/>
    </source>
</evidence>
<dbReference type="Proteomes" id="UP000709295">
    <property type="component" value="Unassembled WGS sequence"/>
</dbReference>
<evidence type="ECO:0000256" key="7">
    <source>
        <dbReference type="SAM" id="Coils"/>
    </source>
</evidence>
<evidence type="ECO:0000256" key="3">
    <source>
        <dbReference type="ARBA" id="ARBA00022490"/>
    </source>
</evidence>
<proteinExistence type="inferred from homology"/>
<reference evidence="10" key="1">
    <citation type="submission" date="2021-01" db="EMBL/GenBank/DDBJ databases">
        <title>Phytophthora aleatoria, a newly-described species from Pinus radiata is distinct from Phytophthora cactorum isolates based on comparative genomics.</title>
        <authorList>
            <person name="Mcdougal R."/>
            <person name="Panda P."/>
            <person name="Williams N."/>
            <person name="Studholme D.J."/>
        </authorList>
    </citation>
    <scope>NUCLEOTIDE SEQUENCE</scope>
    <source>
        <strain evidence="10">NZFS 4037</strain>
    </source>
</reference>
<feature type="region of interest" description="Disordered" evidence="8">
    <location>
        <begin position="1"/>
        <end position="22"/>
    </location>
</feature>
<keyword evidence="3" id="KW-0963">Cytoplasm</keyword>
<evidence type="ECO:0000256" key="4">
    <source>
        <dbReference type="ARBA" id="ARBA00022701"/>
    </source>
</evidence>
<evidence type="ECO:0000259" key="9">
    <source>
        <dbReference type="Pfam" id="PF12612"/>
    </source>
</evidence>
<dbReference type="GO" id="GO:0000226">
    <property type="term" value="P:microtubule cytoskeleton organization"/>
    <property type="evidence" value="ECO:0007669"/>
    <property type="project" value="TreeGrafter"/>
</dbReference>
<evidence type="ECO:0000313" key="11">
    <source>
        <dbReference type="Proteomes" id="UP000709295"/>
    </source>
</evidence>
<organism evidence="10 11">
    <name type="scientific">Phytophthora aleatoria</name>
    <dbReference type="NCBI Taxonomy" id="2496075"/>
    <lineage>
        <taxon>Eukaryota</taxon>
        <taxon>Sar</taxon>
        <taxon>Stramenopiles</taxon>
        <taxon>Oomycota</taxon>
        <taxon>Peronosporomycetes</taxon>
        <taxon>Peronosporales</taxon>
        <taxon>Peronosporaceae</taxon>
        <taxon>Phytophthora</taxon>
    </lineage>
</organism>
<keyword evidence="6" id="KW-0206">Cytoskeleton</keyword>
<dbReference type="Pfam" id="PF06705">
    <property type="entry name" value="SF-assemblin"/>
    <property type="match status" value="1"/>
</dbReference>
<feature type="coiled-coil region" evidence="7">
    <location>
        <begin position="62"/>
        <end position="96"/>
    </location>
</feature>
<dbReference type="InterPro" id="IPR008374">
    <property type="entry name" value="SF_assemblin/giardin_b"/>
</dbReference>
<evidence type="ECO:0000313" key="10">
    <source>
        <dbReference type="EMBL" id="KAG6959258.1"/>
    </source>
</evidence>
<evidence type="ECO:0000256" key="8">
    <source>
        <dbReference type="SAM" id="MobiDB-lite"/>
    </source>
</evidence>
<sequence length="1383" mass="155871">MNQSEASKDRADPASDGKELREEDALAATQIGMTATRSKLENLMSSFTTFDDVMRIGTRQRREKDEYRLAEMRQEMNRLENKLEAEIKKRIEMNKSLQNYCDEQVAQMTAAFEKLLSDRAKQVDDRLDILSQEIGNLQALVAKEKHDIPLMIENKTNELTQKLIAFMDSFEEERQRRTNQEAMILKRLSDHEHATAESFERERHDRELKYSELKNALDSYSSTRIRGDEKFHAFAQEEIAKIQNALVAEAQAREREDDEIVEALNRYTAKLQDSLKVITNVDDGAAEGESCSERRFFEEREQVRELLHKLVQTRLPSPQSDVDREFLAAHATVSQILDRYLEQSNLLDPFLREMLDPLVTEIKRVMAERTQTTEAGDAVAFPCQVYRDPRLHKLFQIVYQLCKVRGYKTVVKLLPHEVSDFEPTLQLLQSQDRTDHSAWETRYVLLLWLSMLCLVPFGLNTIDSSSSSAGDNPNGTISLVSNIVTLCKDYLSDPGATQVAAAVCLSRLLSRPDMEQLYLTQFLNWANRELITAAEGNDTRVLQFKVTGIMLCLAHIAKNSPREQHIEASRIYFATVMKLVAHLTENNSRSDRPSSSTLHRKLSVKLVQRLGLLYLPPKSLGLATSNTVTSTPSLPQDSSGGDDDDAFEVVEELEQIVEALLDPEYRYALLEHLIDAKIVHWDVQIRTLAAAALGKIGALDPPHAMARLFPRLVGFALSPDAEVIIRHGAVISIAELLTSLAQVPVYIDGELQKKVKMLPIEVEKRRLFRGRGGEMIRTAVCNVIEVISNARLSLGFAHVKKYLSMLEECFVQPNDSVRDAAIDAFGAFTAQYCPKIFEKRSPVHVKYMQEIVPRYLNSGIMVVSKENGVSVQVPNPNVAARRGFLRAVGVASKELIQPCIKEVLAAVIQSASVQARPTEEEDPGSRVAAVQALIDLSSRPPGELDLNGMEDAIVQTLVRCIHQDYRLDERGDVGSWVRKEAMLGLEKLLLAYGQGVIVDGLPDRKRKIEEISGESATDPLCYVKFDKPSLGFYYFGPDGVGLIHAKKLSVNARAKPQSDDNEEFRIPAFETRLKLAEQQTTSSPASVMPFARRLSPDLVSTVFGALAKQLAEKLDNVRMTAGGILFRLLHSTNPRTDGIPDRFQLEKIFPSTLLVNWSMAHDTFPLVVKMLDIPELMEEAATGLVISVGGLTESVVKASKGALFEWVRAHLQAKDFGLLTRFSFFLVILLTRHHQDDRVTIPLMKTMALLLESNLLHFLFEKRLAEDGSDTTTTDFGERFDPETESRTLRALVLFLGHQFPKVRKLTAEKLYTRLLLHDEIVDEEKYDTVVEIMSDTAWDASVRSARNELLELLGMDLPSKKQSATTTQEDESYKDFIKEMGY</sequence>
<comment type="caution">
    <text evidence="10">The sequence shown here is derived from an EMBL/GenBank/DDBJ whole genome shotgun (WGS) entry which is preliminary data.</text>
</comment>
<keyword evidence="4" id="KW-0493">Microtubule</keyword>
<feature type="domain" description="Tubulin-folding cofactor D C-terminal" evidence="9">
    <location>
        <begin position="1102"/>
        <end position="1263"/>
    </location>
</feature>
<protein>
    <recommendedName>
        <fullName evidence="9">Tubulin-folding cofactor D C-terminal domain-containing protein</fullName>
    </recommendedName>
</protein>
<dbReference type="GO" id="GO:0007023">
    <property type="term" value="P:post-chaperonin tubulin folding pathway"/>
    <property type="evidence" value="ECO:0007669"/>
    <property type="project" value="InterPro"/>
</dbReference>
<dbReference type="GO" id="GO:0007021">
    <property type="term" value="P:tubulin complex assembly"/>
    <property type="evidence" value="ECO:0007669"/>
    <property type="project" value="InterPro"/>
</dbReference>
<dbReference type="GO" id="GO:0005874">
    <property type="term" value="C:microtubule"/>
    <property type="evidence" value="ECO:0007669"/>
    <property type="project" value="UniProtKB-KW"/>
</dbReference>
<dbReference type="PANTHER" id="PTHR12658:SF0">
    <property type="entry name" value="TUBULIN-SPECIFIC CHAPERONE D"/>
    <property type="match status" value="1"/>
</dbReference>
<evidence type="ECO:0000256" key="6">
    <source>
        <dbReference type="ARBA" id="ARBA00023212"/>
    </source>
</evidence>
<keyword evidence="11" id="KW-1185">Reference proteome</keyword>